<name>I1P5X7_ORYGL</name>
<dbReference type="STRING" id="4538.I1P5X7"/>
<dbReference type="Proteomes" id="UP000007306">
    <property type="component" value="Chromosome 2"/>
</dbReference>
<accession>I1P5X7</accession>
<dbReference type="EnsemblPlants" id="ORGLA02G0338300.1">
    <property type="protein sequence ID" value="ORGLA02G0338300.1"/>
    <property type="gene ID" value="ORGLA02G0338300"/>
</dbReference>
<evidence type="ECO:0000313" key="1">
    <source>
        <dbReference type="EnsemblPlants" id="ORGLA02G0338300.1"/>
    </source>
</evidence>
<proteinExistence type="predicted"/>
<reference evidence="1 2" key="2">
    <citation type="submission" date="2018-04" db="EMBL/GenBank/DDBJ databases">
        <title>OglaRS2 (Oryza glaberrima Reference Sequence Version 2).</title>
        <authorList>
            <person name="Zhang J."/>
            <person name="Kudrna D."/>
            <person name="Lee S."/>
            <person name="Talag J."/>
            <person name="Rajasekar S."/>
            <person name="Wing R.A."/>
        </authorList>
    </citation>
    <scope>NUCLEOTIDE SEQUENCE [LARGE SCALE GENOMIC DNA]</scope>
    <source>
        <strain evidence="1 2">cv. IRGC 96717</strain>
    </source>
</reference>
<evidence type="ECO:0000313" key="2">
    <source>
        <dbReference type="Proteomes" id="UP000007306"/>
    </source>
</evidence>
<reference evidence="1" key="1">
    <citation type="submission" date="2015-06" db="UniProtKB">
        <authorList>
            <consortium name="EnsemblPlants"/>
        </authorList>
    </citation>
    <scope>IDENTIFICATION</scope>
</reference>
<dbReference type="AlphaFoldDB" id="I1P5X7"/>
<dbReference type="Gramene" id="ORGLA02G0338300.1">
    <property type="protein sequence ID" value="ORGLA02G0338300.1"/>
    <property type="gene ID" value="ORGLA02G0338300"/>
</dbReference>
<protein>
    <recommendedName>
        <fullName evidence="3">NAD-dependent epimerase/dehydratase domain-containing protein</fullName>
    </recommendedName>
</protein>
<keyword evidence="2" id="KW-1185">Reference proteome</keyword>
<evidence type="ECO:0008006" key="3">
    <source>
        <dbReference type="Google" id="ProtNLM"/>
    </source>
</evidence>
<organism evidence="1 2">
    <name type="scientific">Oryza glaberrima</name>
    <name type="common">African rice</name>
    <dbReference type="NCBI Taxonomy" id="4538"/>
    <lineage>
        <taxon>Eukaryota</taxon>
        <taxon>Viridiplantae</taxon>
        <taxon>Streptophyta</taxon>
        <taxon>Embryophyta</taxon>
        <taxon>Tracheophyta</taxon>
        <taxon>Spermatophyta</taxon>
        <taxon>Magnoliopsida</taxon>
        <taxon>Liliopsida</taxon>
        <taxon>Poales</taxon>
        <taxon>Poaceae</taxon>
        <taxon>BOP clade</taxon>
        <taxon>Oryzoideae</taxon>
        <taxon>Oryzeae</taxon>
        <taxon>Oryzinae</taxon>
        <taxon>Oryza</taxon>
    </lineage>
</organism>
<sequence>GGIGHLVWVWSVVFHSIRSTNQPMGSRGCFCKRPAAMGNLLLLLPHPAKAKLRPPTAAAKRGTLFFCSFSTDGPSSTMTVSITGATGFVGRRLVQ</sequence>
<dbReference type="HOGENOM" id="CLU_2378925_0_0_1"/>